<dbReference type="GO" id="GO:0016645">
    <property type="term" value="F:oxidoreductase activity, acting on the CH-NH group of donors"/>
    <property type="evidence" value="ECO:0007669"/>
    <property type="project" value="InterPro"/>
</dbReference>
<comment type="caution">
    <text evidence="2">The sequence shown here is derived from an EMBL/GenBank/DDBJ whole genome shotgun (WGS) entry which is preliminary data.</text>
</comment>
<dbReference type="PATRIC" id="fig|1265738.3.peg.2294"/>
<evidence type="ECO:0000313" key="2">
    <source>
        <dbReference type="EMBL" id="EMI20788.1"/>
    </source>
</evidence>
<feature type="domain" description="MnmC-like methyltransferase" evidence="1">
    <location>
        <begin position="190"/>
        <end position="269"/>
    </location>
</feature>
<dbReference type="InterPro" id="IPR029063">
    <property type="entry name" value="SAM-dependent_MTases_sf"/>
</dbReference>
<dbReference type="Gene3D" id="3.40.50.150">
    <property type="entry name" value="Vaccinia Virus protein VP39"/>
    <property type="match status" value="1"/>
</dbReference>
<organism evidence="2 3">
    <name type="scientific">Rhodopirellula maiorica SM1</name>
    <dbReference type="NCBI Taxonomy" id="1265738"/>
    <lineage>
        <taxon>Bacteria</taxon>
        <taxon>Pseudomonadati</taxon>
        <taxon>Planctomycetota</taxon>
        <taxon>Planctomycetia</taxon>
        <taxon>Pirellulales</taxon>
        <taxon>Pirellulaceae</taxon>
        <taxon>Novipirellula</taxon>
    </lineage>
</organism>
<reference evidence="2 3" key="1">
    <citation type="journal article" date="2013" name="Mar. Genomics">
        <title>Expression of sulfatases in Rhodopirellula baltica and the diversity of sulfatases in the genus Rhodopirellula.</title>
        <authorList>
            <person name="Wegner C.E."/>
            <person name="Richter-Heitmann T."/>
            <person name="Klindworth A."/>
            <person name="Klockow C."/>
            <person name="Richter M."/>
            <person name="Achstetter T."/>
            <person name="Glockner F.O."/>
            <person name="Harder J."/>
        </authorList>
    </citation>
    <scope>NUCLEOTIDE SEQUENCE [LARGE SCALE GENOMIC DNA]</scope>
    <source>
        <strain evidence="2 3">SM1</strain>
    </source>
</reference>
<evidence type="ECO:0000259" key="1">
    <source>
        <dbReference type="Pfam" id="PF05430"/>
    </source>
</evidence>
<proteinExistence type="predicted"/>
<dbReference type="EMBL" id="ANOG01000322">
    <property type="protein sequence ID" value="EMI20788.1"/>
    <property type="molecule type" value="Genomic_DNA"/>
</dbReference>
<dbReference type="AlphaFoldDB" id="M5RNA3"/>
<dbReference type="EC" id="2.1.1.-" evidence="2"/>
<keyword evidence="2" id="KW-0808">Transferase</keyword>
<dbReference type="InterPro" id="IPR008471">
    <property type="entry name" value="MnmC-like_methylTransf"/>
</dbReference>
<gene>
    <name evidence="2" type="ORF">RMSM_02287</name>
</gene>
<keyword evidence="2" id="KW-0489">Methyltransferase</keyword>
<evidence type="ECO:0000313" key="3">
    <source>
        <dbReference type="Proteomes" id="UP000011991"/>
    </source>
</evidence>
<dbReference type="Proteomes" id="UP000011991">
    <property type="component" value="Unassembled WGS sequence"/>
</dbReference>
<dbReference type="GO" id="GO:0004808">
    <property type="term" value="F:tRNA (5-methylaminomethyl-2-thiouridylate)(34)-methyltransferase activity"/>
    <property type="evidence" value="ECO:0007669"/>
    <property type="project" value="InterPro"/>
</dbReference>
<dbReference type="PANTHER" id="PTHR39963">
    <property type="entry name" value="SLL0983 PROTEIN"/>
    <property type="match status" value="1"/>
</dbReference>
<dbReference type="SUPFAM" id="SSF53335">
    <property type="entry name" value="S-adenosyl-L-methionine-dependent methyltransferases"/>
    <property type="match status" value="1"/>
</dbReference>
<dbReference type="GO" id="GO:0032259">
    <property type="term" value="P:methylation"/>
    <property type="evidence" value="ECO:0007669"/>
    <property type="project" value="UniProtKB-KW"/>
</dbReference>
<dbReference type="Pfam" id="PF05430">
    <property type="entry name" value="Methyltransf_30"/>
    <property type="match status" value="1"/>
</dbReference>
<protein>
    <submittedName>
        <fullName evidence="2">Protein containing DUF752</fullName>
        <ecNumber evidence="2">2.1.1.-</ecNumber>
    </submittedName>
</protein>
<sequence>MGVDLRMNQRGTRVRLPCQDPRLEIEVTDDGSRTLINKATGDSYHSSSGALSETRHVYLLNSGVAERLSMHRATRVLEIGLGTAMGMFVTLDQAVQHGTPLEYFALEYDWLSAGVIRSLAPESWVDNPAVVSDYLRWRSTVDQDARSSGGQHQCGGLGELHDSGAAPVFRWQAGPEQVVQVQVVDALRWQYDGQPFDAIYFDPFAPDTNTELWQTPMLGLMYKVLNTGGRLVTYCVKREVRDRLTSVGFEVRKIRGPEGGKREVLVALRQ</sequence>
<dbReference type="NCBIfam" id="NF033855">
    <property type="entry name" value="tRNA_MNMC2"/>
    <property type="match status" value="1"/>
</dbReference>
<accession>M5RNA3</accession>
<name>M5RNA3_9BACT</name>
<dbReference type="PANTHER" id="PTHR39963:SF1">
    <property type="entry name" value="MNMC-LIKE METHYLTRANSFERASE DOMAIN-CONTAINING PROTEIN"/>
    <property type="match status" value="1"/>
</dbReference>
<dbReference type="InterPro" id="IPR047785">
    <property type="entry name" value="tRNA_MNMC2"/>
</dbReference>
<keyword evidence="3" id="KW-1185">Reference proteome</keyword>